<comment type="similarity">
    <text evidence="2">Belongs to the urea transporter family.</text>
</comment>
<dbReference type="InterPro" id="IPR004937">
    <property type="entry name" value="Urea_transporter"/>
</dbReference>
<feature type="transmembrane region" description="Helical" evidence="9">
    <location>
        <begin position="612"/>
        <end position="633"/>
    </location>
</feature>
<comment type="catalytic activity">
    <reaction evidence="7">
        <text>urea(in) = urea(out)</text>
        <dbReference type="Rhea" id="RHEA:32799"/>
        <dbReference type="ChEBI" id="CHEBI:16199"/>
    </reaction>
</comment>
<feature type="transmembrane region" description="Helical" evidence="9">
    <location>
        <begin position="412"/>
        <end position="431"/>
    </location>
</feature>
<dbReference type="EMBL" id="CAJOBD010003122">
    <property type="protein sequence ID" value="CAF3929906.1"/>
    <property type="molecule type" value="Genomic_DNA"/>
</dbReference>
<keyword evidence="5 9" id="KW-1133">Transmembrane helix</keyword>
<keyword evidence="8" id="KW-0040">ANK repeat</keyword>
<feature type="transmembrane region" description="Helical" evidence="9">
    <location>
        <begin position="542"/>
        <end position="568"/>
    </location>
</feature>
<dbReference type="Gene3D" id="1.25.40.20">
    <property type="entry name" value="Ankyrin repeat-containing domain"/>
    <property type="match status" value="4"/>
</dbReference>
<comment type="caution">
    <text evidence="10">The sequence shown here is derived from an EMBL/GenBank/DDBJ whole genome shotgun (WGS) entry which is preliminary data.</text>
</comment>
<dbReference type="InterPro" id="IPR029020">
    <property type="entry name" value="Ammonium/urea_transptr"/>
</dbReference>
<keyword evidence="6 9" id="KW-0472">Membrane</keyword>
<feature type="transmembrane region" description="Helical" evidence="9">
    <location>
        <begin position="639"/>
        <end position="657"/>
    </location>
</feature>
<organism evidence="10 11">
    <name type="scientific">Rotaria sordida</name>
    <dbReference type="NCBI Taxonomy" id="392033"/>
    <lineage>
        <taxon>Eukaryota</taxon>
        <taxon>Metazoa</taxon>
        <taxon>Spiralia</taxon>
        <taxon>Gnathifera</taxon>
        <taxon>Rotifera</taxon>
        <taxon>Eurotatoria</taxon>
        <taxon>Bdelloidea</taxon>
        <taxon>Philodinida</taxon>
        <taxon>Philodinidae</taxon>
        <taxon>Rotaria</taxon>
    </lineage>
</organism>
<gene>
    <name evidence="10" type="ORF">JBS370_LOCUS22398</name>
</gene>
<evidence type="ECO:0000256" key="7">
    <source>
        <dbReference type="ARBA" id="ARBA00033993"/>
    </source>
</evidence>
<keyword evidence="4 9" id="KW-0812">Transmembrane</keyword>
<evidence type="ECO:0000256" key="1">
    <source>
        <dbReference type="ARBA" id="ARBA00004651"/>
    </source>
</evidence>
<dbReference type="AlphaFoldDB" id="A0A819J8Y9"/>
<feature type="transmembrane region" description="Helical" evidence="9">
    <location>
        <begin position="437"/>
        <end position="457"/>
    </location>
</feature>
<comment type="subcellular location">
    <subcellularLocation>
        <location evidence="1">Cell membrane</location>
        <topology evidence="1">Multi-pass membrane protein</topology>
    </subcellularLocation>
</comment>
<feature type="transmembrane region" description="Helical" evidence="9">
    <location>
        <begin position="511"/>
        <end position="530"/>
    </location>
</feature>
<evidence type="ECO:0000256" key="6">
    <source>
        <dbReference type="ARBA" id="ARBA00023136"/>
    </source>
</evidence>
<dbReference type="PROSITE" id="PS50297">
    <property type="entry name" value="ANK_REP_REGION"/>
    <property type="match status" value="2"/>
</dbReference>
<sequence length="1184" mass="133422">MYVHTDSNDVYLCGGTDPHDHESNPEMIAVKDVRHKIKVRALNEVTPISMIYEQELSKTSISSTTMAIIPTCQEIGSSVTKARRKVVPLLPHSCLFDIPNDYKTTIDGKCFLLADESVVRCERLPCVFCLLVNKKAVTYRHIFGELKQIATDRGKVFSPMMIMSDFETGVIPSILFQDFTTLLITETSNHVISNKSLLASDTKISLTMSVTVQLDETNERLTEINIKQLSRKKSHEPLIIHEIQSWSSFIGTSTVEQVPGDIDKSSTYHYPSKIPRKQSLQQINNNQTSLLNKERRNRCRSALIDRKKQYYHRHDELTWRSLFGTMPVINQILTNKNFLYGHPWLQTLIIFIDSCFRGVGQVMFANNPLSGFIITIGLLIGQWQLALYGLLGTITSTLTAYVIGLDYGSIRAGLYGYNGCLTAMAIANFSFGLYSPLIIGPVLLMSAYSTIFLVAIAKLIAVRLGLSPLTFSSQICSLLWLLGAMKFRYFFVDETLLTSRLLSTFIEKPNLSNITIIQYSIIDIFAGFPASISQVYFINNPLTGFIILLGILICSPILSFFALFGSIIGQLSAAYLFGLSAETIRMGFGGYNSVLTCQALGGLFFVLSGYHIWFFTFFGSIMSVITQVALSVFFSPIGIPPLLLPSILISWIFCLIAESSKNMIAVTLSTVSIPEDHLRRFHLTSLVKANFEFLNSLSTILQKSRYDNNISIEELAIIEAELVPILLCSYAYQKDIENLKALLHEGADVNSTDYDLRSPLHLAACVGKLELCSMLVKNFRANVNLVDEFGGTPLYDAFCHGNFHLIPFLYTWGARMPLSKTKELAFCLCAFSFEGNLQAVQYLVACGVNPNMTDYNGRTALHLAVCSNNLSIVKYLVEEGKASLVIADYYNQTPVHYALNLIDISIANYFHHYREQISKQKPRKVKVFMEDIFGDDDIDNQEQENNDEESSENIPMTIEESLLPALFCMAAAEGDIKQMANLLEQFPELRADSVDYDFRSALHVAAAEGQLSSIQFLCEYLYRKHQDLSWIKREDRWGFSPIEEAYHYGHYKVANYLIECIKNNHNVILTNSRQNFKNKPIIISMRRWKKILHFSALASNNEAELIDGLLSTGIFLSSESYADYDGRTPMHLAAANGHLNVIKVLQRHGYEGKTQRDRWGNSALDEARRKKFTEIIDILLEDIV</sequence>
<feature type="repeat" description="ANK" evidence="8">
    <location>
        <begin position="856"/>
        <end position="880"/>
    </location>
</feature>
<evidence type="ECO:0000256" key="2">
    <source>
        <dbReference type="ARBA" id="ARBA00005914"/>
    </source>
</evidence>
<dbReference type="InterPro" id="IPR002110">
    <property type="entry name" value="Ankyrin_rpt"/>
</dbReference>
<evidence type="ECO:0000256" key="8">
    <source>
        <dbReference type="PROSITE-ProRule" id="PRU00023"/>
    </source>
</evidence>
<dbReference type="Gene3D" id="1.10.3430.10">
    <property type="entry name" value="Ammonium transporter AmtB like domains"/>
    <property type="match status" value="1"/>
</dbReference>
<evidence type="ECO:0000256" key="9">
    <source>
        <dbReference type="SAM" id="Phobius"/>
    </source>
</evidence>
<evidence type="ECO:0000256" key="3">
    <source>
        <dbReference type="ARBA" id="ARBA00022475"/>
    </source>
</evidence>
<evidence type="ECO:0000313" key="10">
    <source>
        <dbReference type="EMBL" id="CAF3929906.1"/>
    </source>
</evidence>
<dbReference type="Pfam" id="PF12796">
    <property type="entry name" value="Ank_2"/>
    <property type="match status" value="4"/>
</dbReference>
<dbReference type="SMART" id="SM00248">
    <property type="entry name" value="ANK"/>
    <property type="match status" value="9"/>
</dbReference>
<dbReference type="GO" id="GO:0005886">
    <property type="term" value="C:plasma membrane"/>
    <property type="evidence" value="ECO:0007669"/>
    <property type="project" value="UniProtKB-SubCell"/>
</dbReference>
<dbReference type="InterPro" id="IPR036770">
    <property type="entry name" value="Ankyrin_rpt-contain_sf"/>
</dbReference>
<evidence type="ECO:0000313" key="11">
    <source>
        <dbReference type="Proteomes" id="UP000663836"/>
    </source>
</evidence>
<feature type="repeat" description="ANK" evidence="8">
    <location>
        <begin position="1125"/>
        <end position="1157"/>
    </location>
</feature>
<feature type="transmembrane region" description="Helical" evidence="9">
    <location>
        <begin position="469"/>
        <end position="491"/>
    </location>
</feature>
<dbReference type="Proteomes" id="UP000663836">
    <property type="component" value="Unassembled WGS sequence"/>
</dbReference>
<dbReference type="GO" id="GO:0015204">
    <property type="term" value="F:urea transmembrane transporter activity"/>
    <property type="evidence" value="ECO:0007669"/>
    <property type="project" value="InterPro"/>
</dbReference>
<evidence type="ECO:0000256" key="5">
    <source>
        <dbReference type="ARBA" id="ARBA00022989"/>
    </source>
</evidence>
<dbReference type="PANTHER" id="PTHR10464:SF4">
    <property type="entry name" value="UREA TRANSPORTER"/>
    <property type="match status" value="1"/>
</dbReference>
<accession>A0A819J8Y9</accession>
<proteinExistence type="inferred from homology"/>
<feature type="transmembrane region" description="Helical" evidence="9">
    <location>
        <begin position="385"/>
        <end position="405"/>
    </location>
</feature>
<dbReference type="Pfam" id="PF03253">
    <property type="entry name" value="UT"/>
    <property type="match status" value="1"/>
</dbReference>
<dbReference type="SUPFAM" id="SSF48403">
    <property type="entry name" value="Ankyrin repeat"/>
    <property type="match status" value="2"/>
</dbReference>
<reference evidence="10" key="1">
    <citation type="submission" date="2021-02" db="EMBL/GenBank/DDBJ databases">
        <authorList>
            <person name="Nowell W R."/>
        </authorList>
    </citation>
    <scope>NUCLEOTIDE SEQUENCE</scope>
</reference>
<evidence type="ECO:0000256" key="4">
    <source>
        <dbReference type="ARBA" id="ARBA00022692"/>
    </source>
</evidence>
<protein>
    <submittedName>
        <fullName evidence="10">Uncharacterized protein</fullName>
    </submittedName>
</protein>
<dbReference type="PROSITE" id="PS50088">
    <property type="entry name" value="ANK_REPEAT"/>
    <property type="match status" value="2"/>
</dbReference>
<keyword evidence="3" id="KW-1003">Cell membrane</keyword>
<name>A0A819J8Y9_9BILA</name>
<dbReference type="PANTHER" id="PTHR10464">
    <property type="entry name" value="UREA TRANSPORTER"/>
    <property type="match status" value="1"/>
</dbReference>